<accession>A0A165QXG7</accession>
<sequence length="169" mass="19643">MRPSDRGGIDLGFLLTCSNWSFDADLQIVHAYVKLEIDGETLIDEPLCIDVGLPALLLSVHEDVEPFRWAPADEWQRIPFFCCGCGDPECRAFSFIVRHKADRRLELTEVEEREGRSPRELGTYDIDWSDYAKQVREIGETFLRFVEHLDYRPYFKDTVETVKRQLARG</sequence>
<keyword evidence="2" id="KW-1185">Reference proteome</keyword>
<evidence type="ECO:0000313" key="1">
    <source>
        <dbReference type="EMBL" id="KZE77122.1"/>
    </source>
</evidence>
<comment type="caution">
    <text evidence="1">The sequence shown here is derived from an EMBL/GenBank/DDBJ whole genome shotgun (WGS) entry which is preliminary data.</text>
</comment>
<gene>
    <name evidence="1" type="ORF">AV654_22815</name>
</gene>
<dbReference type="STRING" id="1007103.GCA_000213315_04263"/>
<organism evidence="1 2">
    <name type="scientific">Paenibacillus elgii</name>
    <dbReference type="NCBI Taxonomy" id="189691"/>
    <lineage>
        <taxon>Bacteria</taxon>
        <taxon>Bacillati</taxon>
        <taxon>Bacillota</taxon>
        <taxon>Bacilli</taxon>
        <taxon>Bacillales</taxon>
        <taxon>Paenibacillaceae</taxon>
        <taxon>Paenibacillus</taxon>
    </lineage>
</organism>
<protein>
    <submittedName>
        <fullName evidence="1">Uncharacterized protein</fullName>
    </submittedName>
</protein>
<dbReference type="Proteomes" id="UP000076563">
    <property type="component" value="Unassembled WGS sequence"/>
</dbReference>
<evidence type="ECO:0000313" key="2">
    <source>
        <dbReference type="Proteomes" id="UP000076563"/>
    </source>
</evidence>
<proteinExistence type="predicted"/>
<reference evidence="2" key="1">
    <citation type="submission" date="2016-01" db="EMBL/GenBank/DDBJ databases">
        <title>Draft genome of Chromobacterium sp. F49.</title>
        <authorList>
            <person name="Hong K.W."/>
        </authorList>
    </citation>
    <scope>NUCLEOTIDE SEQUENCE [LARGE SCALE GENOMIC DNA]</scope>
    <source>
        <strain evidence="2">M63</strain>
    </source>
</reference>
<dbReference type="AlphaFoldDB" id="A0A165QXG7"/>
<name>A0A165QXG7_9BACL</name>
<dbReference type="eggNOG" id="ENOG50305V8">
    <property type="taxonomic scope" value="Bacteria"/>
</dbReference>
<dbReference type="EMBL" id="LQRA01000065">
    <property type="protein sequence ID" value="KZE77122.1"/>
    <property type="molecule type" value="Genomic_DNA"/>
</dbReference>